<dbReference type="GO" id="GO:0016274">
    <property type="term" value="F:protein-arginine N-methyltransferase activity"/>
    <property type="evidence" value="ECO:0007669"/>
    <property type="project" value="InterPro"/>
</dbReference>
<dbReference type="PANTHER" id="PTHR10738:SF0">
    <property type="entry name" value="PROTEIN ARGININE N-METHYLTRANSFERASE 5"/>
    <property type="match status" value="1"/>
</dbReference>
<feature type="binding site" evidence="5">
    <location>
        <position position="388"/>
    </location>
    <ligand>
        <name>S-adenosyl-L-methionine</name>
        <dbReference type="ChEBI" id="CHEBI:59789"/>
    </ligand>
</feature>
<dbReference type="STRING" id="436010.A0A166UH15"/>
<dbReference type="GO" id="GO:0005829">
    <property type="term" value="C:cytosol"/>
    <property type="evidence" value="ECO:0007669"/>
    <property type="project" value="TreeGrafter"/>
</dbReference>
<dbReference type="Proteomes" id="UP000076532">
    <property type="component" value="Unassembled WGS sequence"/>
</dbReference>
<feature type="active site" description="Proton donor/acceptor" evidence="4">
    <location>
        <position position="503"/>
    </location>
</feature>
<keyword evidence="13" id="KW-1185">Reference proteome</keyword>
<evidence type="ECO:0000256" key="5">
    <source>
        <dbReference type="PIRSR" id="PIRSR015894-2"/>
    </source>
</evidence>
<evidence type="ECO:0000313" key="12">
    <source>
        <dbReference type="EMBL" id="KZP31684.1"/>
    </source>
</evidence>
<evidence type="ECO:0000256" key="8">
    <source>
        <dbReference type="SAM" id="MobiDB-lite"/>
    </source>
</evidence>
<evidence type="ECO:0000256" key="1">
    <source>
        <dbReference type="ARBA" id="ARBA00022603"/>
    </source>
</evidence>
<accession>A0A166UH15</accession>
<dbReference type="Pfam" id="PF17286">
    <property type="entry name" value="PRMT5_C"/>
    <property type="match status" value="1"/>
</dbReference>
<dbReference type="OrthoDB" id="1368803at2759"/>
<dbReference type="InterPro" id="IPR035247">
    <property type="entry name" value="PRMT5_TIM"/>
</dbReference>
<feature type="region of interest" description="Disordered" evidence="8">
    <location>
        <begin position="196"/>
        <end position="234"/>
    </location>
</feature>
<keyword evidence="1 7" id="KW-0489">Methyltransferase</keyword>
<dbReference type="SUPFAM" id="SSF53335">
    <property type="entry name" value="S-adenosyl-L-methionine-dependent methyltransferases"/>
    <property type="match status" value="1"/>
</dbReference>
<dbReference type="Gene3D" id="3.40.50.150">
    <property type="entry name" value="Vaccinia Virus protein VP39"/>
    <property type="match status" value="1"/>
</dbReference>
<evidence type="ECO:0000256" key="2">
    <source>
        <dbReference type="ARBA" id="ARBA00022679"/>
    </source>
</evidence>
<dbReference type="PROSITE" id="PS51678">
    <property type="entry name" value="SAM_MT_PRMT"/>
    <property type="match status" value="1"/>
</dbReference>
<dbReference type="Pfam" id="PF17285">
    <property type="entry name" value="PRMT5_TIM"/>
    <property type="match status" value="1"/>
</dbReference>
<protein>
    <submittedName>
        <fullName evidence="12">PRMT5-domain-containing protein</fullName>
    </submittedName>
</protein>
<keyword evidence="3 5" id="KW-0949">S-adenosyl-L-methionine</keyword>
<feature type="domain" description="PRMT5 arginine-N-methyltransferase" evidence="9">
    <location>
        <begin position="362"/>
        <end position="523"/>
    </location>
</feature>
<evidence type="ECO:0000259" key="11">
    <source>
        <dbReference type="Pfam" id="PF17286"/>
    </source>
</evidence>
<dbReference type="InterPro" id="IPR025799">
    <property type="entry name" value="Arg_MeTrfase"/>
</dbReference>
<sequence length="791" mass="87796">MSSSSWDRFSSLSTHINIEELTRLTAAFTPSDQVNDTAVLRLVASSRSKGYDAISIPLTTEKWRARWRGMCILSGEGGERDVGAEERAEAWRAAPVFMRDEVTITRLDETEGVTAMISDWLELDSEDHWVRHDSEIALQQELAYACYLNITSVVLPSPQNRAHVVSYARAVNECIKATPYVRFSVKIPIYNPSIFHPREPSSPTRAGTPRIEIQDDPMLSPGGASKPPPPCAPEGELNATWEMWDIVRSVCDYNSRLTLTLDLTPPLPLNLGVLSKWAAEPVQHIFLPASTFIANTKGYPVLPKGTQSFIRDSMTHRPTIILSGVGAGVHARGGEAAYAQYVRHLEKSSPAVQASMKAGTVENFANGYQDYLQAPLQPLMDNLQSLTYQTFEQDPVKYQNYEEAIFRALSEWPASDRIVICVAGAGRGPLVTRCLSAITRSRREAFIYAVEKNPNAYVTLQGRQKAEWKDTVELVFGDMRLVDVPEKADILVTELLGSFGDNELSPECLDGASRFLKPDGISIPSSYTAHLAPISSSKLYNEARSGKDEKSLETPYVVMFQAINLLSGNSGGLGERCGPQVQECWEFEHPRKDAVLNAQGLPPTNSHNARSAKLAFHIPHAGVLHGLAGYFEAVLYGNVGLSIHPDRKDRVSKDMLSWFPLFFPFKAPLYLPSNSELQVSIWRLTNKRQVWYEWYAESFMPVFNTPHDNPIADEPESILSTHESFFASSPTHMATPSPLVDAIDAQQARDKREKRNTWASVDSFKKVELGVVKIGQTSLHNAGGKSSWIGL</sequence>
<dbReference type="AlphaFoldDB" id="A0A166UH15"/>
<evidence type="ECO:0000256" key="7">
    <source>
        <dbReference type="PROSITE-ProRule" id="PRU01015"/>
    </source>
</evidence>
<dbReference type="PANTHER" id="PTHR10738">
    <property type="entry name" value="PROTEIN ARGININE N-METHYLTRANSFERASE 5"/>
    <property type="match status" value="1"/>
</dbReference>
<dbReference type="Pfam" id="PF05185">
    <property type="entry name" value="PRMT5"/>
    <property type="match status" value="1"/>
</dbReference>
<evidence type="ECO:0000259" key="9">
    <source>
        <dbReference type="Pfam" id="PF05185"/>
    </source>
</evidence>
<dbReference type="GO" id="GO:0032259">
    <property type="term" value="P:methylation"/>
    <property type="evidence" value="ECO:0007669"/>
    <property type="project" value="UniProtKB-KW"/>
</dbReference>
<evidence type="ECO:0000313" key="13">
    <source>
        <dbReference type="Proteomes" id="UP000076532"/>
    </source>
</evidence>
<evidence type="ECO:0000259" key="10">
    <source>
        <dbReference type="Pfam" id="PF17285"/>
    </source>
</evidence>
<dbReference type="Gene3D" id="2.70.160.11">
    <property type="entry name" value="Hnrnp arginine n-methyltransferase1"/>
    <property type="match status" value="1"/>
</dbReference>
<feature type="binding site" evidence="5">
    <location>
        <position position="451"/>
    </location>
    <ligand>
        <name>S-adenosyl-L-methionine</name>
        <dbReference type="ChEBI" id="CHEBI:59789"/>
    </ligand>
</feature>
<dbReference type="InterPro" id="IPR029063">
    <property type="entry name" value="SAM-dependent_MTases_sf"/>
</dbReference>
<organism evidence="12 13">
    <name type="scientific">Athelia psychrophila</name>
    <dbReference type="NCBI Taxonomy" id="1759441"/>
    <lineage>
        <taxon>Eukaryota</taxon>
        <taxon>Fungi</taxon>
        <taxon>Dikarya</taxon>
        <taxon>Basidiomycota</taxon>
        <taxon>Agaricomycotina</taxon>
        <taxon>Agaricomycetes</taxon>
        <taxon>Agaricomycetidae</taxon>
        <taxon>Atheliales</taxon>
        <taxon>Atheliaceae</taxon>
        <taxon>Athelia</taxon>
    </lineage>
</organism>
<feature type="domain" description="PRMT5 oligomerisation" evidence="11">
    <location>
        <begin position="526"/>
        <end position="789"/>
    </location>
</feature>
<evidence type="ECO:0000256" key="3">
    <source>
        <dbReference type="ARBA" id="ARBA00022691"/>
    </source>
</evidence>
<dbReference type="InterPro" id="IPR035248">
    <property type="entry name" value="PRMT5_C"/>
</dbReference>
<feature type="active site" description="Proton donor/acceptor" evidence="4">
    <location>
        <position position="494"/>
    </location>
</feature>
<feature type="binding site" evidence="5">
    <location>
        <begin position="478"/>
        <end position="479"/>
    </location>
    <ligand>
        <name>S-adenosyl-L-methionine</name>
        <dbReference type="ChEBI" id="CHEBI:59789"/>
    </ligand>
</feature>
<keyword evidence="2 7" id="KW-0808">Transferase</keyword>
<dbReference type="EMBL" id="KV417488">
    <property type="protein sequence ID" value="KZP31684.1"/>
    <property type="molecule type" value="Genomic_DNA"/>
</dbReference>
<reference evidence="12 13" key="1">
    <citation type="journal article" date="2016" name="Mol. Biol. Evol.">
        <title>Comparative Genomics of Early-Diverging Mushroom-Forming Fungi Provides Insights into the Origins of Lignocellulose Decay Capabilities.</title>
        <authorList>
            <person name="Nagy L.G."/>
            <person name="Riley R."/>
            <person name="Tritt A."/>
            <person name="Adam C."/>
            <person name="Daum C."/>
            <person name="Floudas D."/>
            <person name="Sun H."/>
            <person name="Yadav J.S."/>
            <person name="Pangilinan J."/>
            <person name="Larsson K.H."/>
            <person name="Matsuura K."/>
            <person name="Barry K."/>
            <person name="Labutti K."/>
            <person name="Kuo R."/>
            <person name="Ohm R.A."/>
            <person name="Bhattacharya S.S."/>
            <person name="Shirouzu T."/>
            <person name="Yoshinaga Y."/>
            <person name="Martin F.M."/>
            <person name="Grigoriev I.V."/>
            <person name="Hibbett D.S."/>
        </authorList>
    </citation>
    <scope>NUCLEOTIDE SEQUENCE [LARGE SCALE GENOMIC DNA]</scope>
    <source>
        <strain evidence="12 13">CBS 109695</strain>
    </source>
</reference>
<name>A0A166UH15_9AGAM</name>
<dbReference type="InterPro" id="IPR035075">
    <property type="entry name" value="PRMT5"/>
</dbReference>
<evidence type="ECO:0000256" key="4">
    <source>
        <dbReference type="PIRSR" id="PIRSR015894-1"/>
    </source>
</evidence>
<evidence type="ECO:0000256" key="6">
    <source>
        <dbReference type="PIRSR" id="PIRSR015894-3"/>
    </source>
</evidence>
<feature type="site" description="Critical for specifying symmetric addition of methyl groups" evidence="6">
    <location>
        <position position="391"/>
    </location>
</feature>
<dbReference type="GO" id="GO:0006355">
    <property type="term" value="P:regulation of DNA-templated transcription"/>
    <property type="evidence" value="ECO:0007669"/>
    <property type="project" value="TreeGrafter"/>
</dbReference>
<feature type="domain" description="PRMT5 TIM barrel" evidence="10">
    <location>
        <begin position="50"/>
        <end position="347"/>
    </location>
</feature>
<dbReference type="Gene3D" id="3.20.20.150">
    <property type="entry name" value="Divalent-metal-dependent TIM barrel enzymes"/>
    <property type="match status" value="1"/>
</dbReference>
<proteinExistence type="predicted"/>
<gene>
    <name evidence="12" type="ORF">FIBSPDRAFT_1037258</name>
</gene>
<feature type="binding site" evidence="5">
    <location>
        <begin position="397"/>
        <end position="398"/>
    </location>
    <ligand>
        <name>S-adenosyl-L-methionine</name>
        <dbReference type="ChEBI" id="CHEBI:59789"/>
    </ligand>
</feature>
<dbReference type="GO" id="GO:0005634">
    <property type="term" value="C:nucleus"/>
    <property type="evidence" value="ECO:0007669"/>
    <property type="project" value="TreeGrafter"/>
</dbReference>